<dbReference type="STRING" id="407821.A0A087UVM9"/>
<dbReference type="OMA" id="QNSENTW"/>
<dbReference type="InterPro" id="IPR056378">
    <property type="entry name" value="Let-756-like_FGF"/>
</dbReference>
<evidence type="ECO:0000256" key="2">
    <source>
        <dbReference type="RuleBase" id="RU049442"/>
    </source>
</evidence>
<gene>
    <name evidence="3" type="ORF">X975_02896</name>
</gene>
<reference evidence="3 4" key="1">
    <citation type="submission" date="2013-11" db="EMBL/GenBank/DDBJ databases">
        <title>Genome sequencing of Stegodyphus mimosarum.</title>
        <authorList>
            <person name="Bechsgaard J."/>
        </authorList>
    </citation>
    <scope>NUCLEOTIDE SEQUENCE [LARGE SCALE GENOMIC DNA]</scope>
</reference>
<dbReference type="PRINTS" id="PR00263">
    <property type="entry name" value="HBGFFGF"/>
</dbReference>
<keyword evidence="4" id="KW-1185">Reference proteome</keyword>
<proteinExistence type="inferred from homology"/>
<dbReference type="GO" id="GO:0008083">
    <property type="term" value="F:growth factor activity"/>
    <property type="evidence" value="ECO:0007669"/>
    <property type="project" value="InterPro"/>
</dbReference>
<dbReference type="Gene3D" id="2.80.10.50">
    <property type="match status" value="1"/>
</dbReference>
<dbReference type="Pfam" id="PF00167">
    <property type="entry name" value="FGF"/>
    <property type="match status" value="1"/>
</dbReference>
<dbReference type="SUPFAM" id="SSF50353">
    <property type="entry name" value="Cytokine"/>
    <property type="match status" value="1"/>
</dbReference>
<dbReference type="OrthoDB" id="6431992at2759"/>
<dbReference type="InterPro" id="IPR002209">
    <property type="entry name" value="Fibroblast_GF_fam"/>
</dbReference>
<evidence type="ECO:0000313" key="3">
    <source>
        <dbReference type="EMBL" id="KFM81418.1"/>
    </source>
</evidence>
<dbReference type="PANTHER" id="PTHR11486">
    <property type="entry name" value="FIBROBLAST GROWTH FACTOR"/>
    <property type="match status" value="1"/>
</dbReference>
<dbReference type="SMART" id="SM00442">
    <property type="entry name" value="FGF"/>
    <property type="match status" value="1"/>
</dbReference>
<evidence type="ECO:0000313" key="4">
    <source>
        <dbReference type="Proteomes" id="UP000054359"/>
    </source>
</evidence>
<evidence type="ECO:0000256" key="1">
    <source>
        <dbReference type="ARBA" id="ARBA00007936"/>
    </source>
</evidence>
<name>A0A087UVM9_STEMI</name>
<dbReference type="EMBL" id="KK121854">
    <property type="protein sequence ID" value="KFM81418.1"/>
    <property type="molecule type" value="Genomic_DNA"/>
</dbReference>
<feature type="non-terminal residue" evidence="3">
    <location>
        <position position="98"/>
    </location>
</feature>
<accession>A0A087UVM9</accession>
<dbReference type="PRINTS" id="PR00262">
    <property type="entry name" value="IL1HBGF"/>
</dbReference>
<dbReference type="Proteomes" id="UP000054359">
    <property type="component" value="Unassembled WGS sequence"/>
</dbReference>
<dbReference type="CDD" id="cd00058">
    <property type="entry name" value="beta-trefoil_FGF"/>
    <property type="match status" value="1"/>
</dbReference>
<sequence>MEFSSKTGGEVQIKGKSSKFYLAMNEKGKVYAESDQNSENTWFKELYSEGWNNYVWLGNNKDWYLGIKKTGKMKRGHRTKKTQNAVKFVPRPASPSYN</sequence>
<organism evidence="3 4">
    <name type="scientific">Stegodyphus mimosarum</name>
    <name type="common">African social velvet spider</name>
    <dbReference type="NCBI Taxonomy" id="407821"/>
    <lineage>
        <taxon>Eukaryota</taxon>
        <taxon>Metazoa</taxon>
        <taxon>Ecdysozoa</taxon>
        <taxon>Arthropoda</taxon>
        <taxon>Chelicerata</taxon>
        <taxon>Arachnida</taxon>
        <taxon>Araneae</taxon>
        <taxon>Araneomorphae</taxon>
        <taxon>Entelegynae</taxon>
        <taxon>Eresoidea</taxon>
        <taxon>Eresidae</taxon>
        <taxon>Stegodyphus</taxon>
    </lineage>
</organism>
<dbReference type="InterPro" id="IPR008996">
    <property type="entry name" value="IL1/FGF"/>
</dbReference>
<comment type="similarity">
    <text evidence="1 2">Belongs to the heparin-binding growth factors family.</text>
</comment>
<protein>
    <recommendedName>
        <fullName evidence="2">Fibroblast growth factor</fullName>
        <shortName evidence="2">FGF</shortName>
    </recommendedName>
</protein>
<dbReference type="AlphaFoldDB" id="A0A087UVM9"/>